<dbReference type="HOGENOM" id="CLU_2585704_0_0_5"/>
<protein>
    <submittedName>
        <fullName evidence="1">Uncharacterized protein</fullName>
    </submittedName>
</protein>
<dbReference type="STRING" id="1245469.S58_57070"/>
<name>M4ZD59_9BRAD</name>
<dbReference type="eggNOG" id="ENOG5032V30">
    <property type="taxonomic scope" value="Bacteria"/>
</dbReference>
<gene>
    <name evidence="1" type="ORF">S58_57070</name>
</gene>
<evidence type="ECO:0000313" key="1">
    <source>
        <dbReference type="EMBL" id="BAM91684.1"/>
    </source>
</evidence>
<dbReference type="EMBL" id="AP012603">
    <property type="protein sequence ID" value="BAM91684.1"/>
    <property type="molecule type" value="Genomic_DNA"/>
</dbReference>
<dbReference type="GeneID" id="301819442"/>
<dbReference type="PATRIC" id="fig|1245469.3.peg.5842"/>
<keyword evidence="2" id="KW-1185">Reference proteome</keyword>
<dbReference type="AlphaFoldDB" id="M4ZD59"/>
<sequence>MSSEGFFVDWDGNLRSAGDPGGGYLCEIDMGARYVAVTMKNGTLVHEATLFKTAADVEKAGIKAQLVPGSHPWGKKADGF</sequence>
<accession>M4ZD59</accession>
<dbReference type="Proteomes" id="UP000011841">
    <property type="component" value="Chromosome"/>
</dbReference>
<dbReference type="RefSeq" id="WP_015668770.1">
    <property type="nucleotide sequence ID" value="NC_020453.1"/>
</dbReference>
<proteinExistence type="predicted"/>
<organism evidence="1 2">
    <name type="scientific">Bradyrhizobium oligotrophicum S58</name>
    <dbReference type="NCBI Taxonomy" id="1245469"/>
    <lineage>
        <taxon>Bacteria</taxon>
        <taxon>Pseudomonadati</taxon>
        <taxon>Pseudomonadota</taxon>
        <taxon>Alphaproteobacteria</taxon>
        <taxon>Hyphomicrobiales</taxon>
        <taxon>Nitrobacteraceae</taxon>
        <taxon>Bradyrhizobium</taxon>
    </lineage>
</organism>
<reference evidence="1 2" key="1">
    <citation type="journal article" date="2013" name="Appl. Environ. Microbiol.">
        <title>Genome analysis suggests that the soil oligotrophic bacterium Agromonas oligotrophica (Bradyrhizobium oligotrophicum) is a nitrogen-fixing symbiont of Aeschynomene indica.</title>
        <authorList>
            <person name="Okubo T."/>
            <person name="Fukushima S."/>
            <person name="Itakura M."/>
            <person name="Oshima K."/>
            <person name="Longtonglang A."/>
            <person name="Teaumroong N."/>
            <person name="Mitsui H."/>
            <person name="Hattori M."/>
            <person name="Hattori R."/>
            <person name="Hattori T."/>
            <person name="Minamisawa K."/>
        </authorList>
    </citation>
    <scope>NUCLEOTIDE SEQUENCE [LARGE SCALE GENOMIC DNA]</scope>
    <source>
        <strain evidence="1 2">S58</strain>
    </source>
</reference>
<evidence type="ECO:0000313" key="2">
    <source>
        <dbReference type="Proteomes" id="UP000011841"/>
    </source>
</evidence>
<dbReference type="OrthoDB" id="8563240at2"/>
<dbReference type="KEGG" id="aol:S58_57070"/>